<keyword evidence="1" id="KW-1133">Transmembrane helix</keyword>
<dbReference type="EMBL" id="AP023355">
    <property type="protein sequence ID" value="BCJ38434.1"/>
    <property type="molecule type" value="Genomic_DNA"/>
</dbReference>
<evidence type="ECO:0000313" key="2">
    <source>
        <dbReference type="EMBL" id="BCJ38434.1"/>
    </source>
</evidence>
<feature type="transmembrane region" description="Helical" evidence="1">
    <location>
        <begin position="36"/>
        <end position="54"/>
    </location>
</feature>
<dbReference type="Proteomes" id="UP000611640">
    <property type="component" value="Chromosome"/>
</dbReference>
<dbReference type="RefSeq" id="WP_203964467.1">
    <property type="nucleotide sequence ID" value="NZ_AP023355.1"/>
</dbReference>
<keyword evidence="1" id="KW-0472">Membrane</keyword>
<keyword evidence="3" id="KW-1185">Reference proteome</keyword>
<reference evidence="2 3" key="1">
    <citation type="submission" date="2020-08" db="EMBL/GenBank/DDBJ databases">
        <title>Whole genome shotgun sequence of Actinocatenispora thailandica NBRC 105041.</title>
        <authorList>
            <person name="Komaki H."/>
            <person name="Tamura T."/>
        </authorList>
    </citation>
    <scope>NUCLEOTIDE SEQUENCE [LARGE SCALE GENOMIC DNA]</scope>
    <source>
        <strain evidence="2 3">NBRC 105041</strain>
    </source>
</reference>
<evidence type="ECO:0008006" key="4">
    <source>
        <dbReference type="Google" id="ProtNLM"/>
    </source>
</evidence>
<dbReference type="KEGG" id="atl:Athai_59370"/>
<accession>A0A7R7I0E0</accession>
<feature type="transmembrane region" description="Helical" evidence="1">
    <location>
        <begin position="12"/>
        <end position="30"/>
    </location>
</feature>
<dbReference type="AlphaFoldDB" id="A0A7R7I0E0"/>
<proteinExistence type="predicted"/>
<name>A0A7R7I0E0_9ACTN</name>
<evidence type="ECO:0000256" key="1">
    <source>
        <dbReference type="SAM" id="Phobius"/>
    </source>
</evidence>
<protein>
    <recommendedName>
        <fullName evidence="4">PH domain-containing protein</fullName>
    </recommendedName>
</protein>
<keyword evidence="1" id="KW-0812">Transmembrane</keyword>
<gene>
    <name evidence="2" type="ORF">Athai_59370</name>
</gene>
<organism evidence="2 3">
    <name type="scientific">Actinocatenispora thailandica</name>
    <dbReference type="NCBI Taxonomy" id="227318"/>
    <lineage>
        <taxon>Bacteria</taxon>
        <taxon>Bacillati</taxon>
        <taxon>Actinomycetota</taxon>
        <taxon>Actinomycetes</taxon>
        <taxon>Micromonosporales</taxon>
        <taxon>Micromonosporaceae</taxon>
        <taxon>Actinocatenispora</taxon>
    </lineage>
</organism>
<sequence length="164" mass="17630">MSFRVHLRPSVAYLAFLLIGVVAIAFGVLIDTPLRFVVLASGAVMITVLGYPIVLSTICRVPVIAIGPDGVRFPLMGVRLPWTALRSVRRGIRLGQPQSPVLLVFPADPAGTVRAMRPWLRRQGRDELARYGTPIVLGAASLNRPLEDILAAVETAVAAGRRSG</sequence>
<evidence type="ECO:0000313" key="3">
    <source>
        <dbReference type="Proteomes" id="UP000611640"/>
    </source>
</evidence>